<feature type="transmembrane region" description="Helical" evidence="1">
    <location>
        <begin position="227"/>
        <end position="247"/>
    </location>
</feature>
<feature type="transmembrane region" description="Helical" evidence="1">
    <location>
        <begin position="41"/>
        <end position="59"/>
    </location>
</feature>
<evidence type="ECO:0000256" key="1">
    <source>
        <dbReference type="SAM" id="Phobius"/>
    </source>
</evidence>
<name>A0A565BID9_9BRAS</name>
<protein>
    <recommendedName>
        <fullName evidence="4">Transmembrane protein</fullName>
    </recommendedName>
</protein>
<keyword evidence="3" id="KW-1185">Reference proteome</keyword>
<gene>
    <name evidence="2" type="ORF">ANE_LOCUS11860</name>
</gene>
<accession>A0A565BID9</accession>
<feature type="transmembrane region" description="Helical" evidence="1">
    <location>
        <begin position="126"/>
        <end position="147"/>
    </location>
</feature>
<keyword evidence="1" id="KW-0812">Transmembrane</keyword>
<dbReference type="EMBL" id="CABITT030000004">
    <property type="protein sequence ID" value="VVB01416.1"/>
    <property type="molecule type" value="Genomic_DNA"/>
</dbReference>
<evidence type="ECO:0008006" key="4">
    <source>
        <dbReference type="Google" id="ProtNLM"/>
    </source>
</evidence>
<keyword evidence="1" id="KW-0472">Membrane</keyword>
<dbReference type="Proteomes" id="UP000489600">
    <property type="component" value="Unassembled WGS sequence"/>
</dbReference>
<proteinExistence type="predicted"/>
<keyword evidence="1" id="KW-1133">Transmembrane helix</keyword>
<evidence type="ECO:0000313" key="3">
    <source>
        <dbReference type="Proteomes" id="UP000489600"/>
    </source>
</evidence>
<dbReference type="AlphaFoldDB" id="A0A565BID9"/>
<evidence type="ECO:0000313" key="2">
    <source>
        <dbReference type="EMBL" id="VVB01416.1"/>
    </source>
</evidence>
<comment type="caution">
    <text evidence="2">The sequence shown here is derived from an EMBL/GenBank/DDBJ whole genome shotgun (WGS) entry which is preliminary data.</text>
</comment>
<organism evidence="2 3">
    <name type="scientific">Arabis nemorensis</name>
    <dbReference type="NCBI Taxonomy" id="586526"/>
    <lineage>
        <taxon>Eukaryota</taxon>
        <taxon>Viridiplantae</taxon>
        <taxon>Streptophyta</taxon>
        <taxon>Embryophyta</taxon>
        <taxon>Tracheophyta</taxon>
        <taxon>Spermatophyta</taxon>
        <taxon>Magnoliopsida</taxon>
        <taxon>eudicotyledons</taxon>
        <taxon>Gunneridae</taxon>
        <taxon>Pentapetalae</taxon>
        <taxon>rosids</taxon>
        <taxon>malvids</taxon>
        <taxon>Brassicales</taxon>
        <taxon>Brassicaceae</taxon>
        <taxon>Arabideae</taxon>
        <taxon>Arabis</taxon>
    </lineage>
</organism>
<feature type="transmembrane region" description="Helical" evidence="1">
    <location>
        <begin position="159"/>
        <end position="185"/>
    </location>
</feature>
<sequence length="265" mass="29051">MFPSSVAGACSTSLWEGWLVRSFVDFVWAPAVVSPWSGRRFLVVLSLFGRIYMVGAWLLDLGFCSLGDGFGHSDLRGQVIDSSRICFSLPPAEASSSSSLQVLSPRVSISSFSLRLHWWLLGPSPLWLLVCSVDNACVVLAACLWLYYNLGLLRGQADFVAFVYCLVVHLSRLGLVGLVGSSGMVRVFTLDGMSLELFWWLSMFGRSSRISDLFYLPLRRSLSGCDVGYPALGIVLVLVKSLAVFSLKKVISSLISFTQQLSSPL</sequence>
<reference evidence="2" key="1">
    <citation type="submission" date="2019-07" db="EMBL/GenBank/DDBJ databases">
        <authorList>
            <person name="Dittberner H."/>
        </authorList>
    </citation>
    <scope>NUCLEOTIDE SEQUENCE [LARGE SCALE GENOMIC DNA]</scope>
</reference>